<organism evidence="4 5">
    <name type="scientific">Streptomyces millisiae</name>
    <dbReference type="NCBI Taxonomy" id="3075542"/>
    <lineage>
        <taxon>Bacteria</taxon>
        <taxon>Bacillati</taxon>
        <taxon>Actinomycetota</taxon>
        <taxon>Actinomycetes</taxon>
        <taxon>Kitasatosporales</taxon>
        <taxon>Streptomycetaceae</taxon>
        <taxon>Streptomyces</taxon>
    </lineage>
</organism>
<keyword evidence="5" id="KW-1185">Reference proteome</keyword>
<comment type="caution">
    <text evidence="4">The sequence shown here is derived from an EMBL/GenBank/DDBJ whole genome shotgun (WGS) entry which is preliminary data.</text>
</comment>
<evidence type="ECO:0000256" key="1">
    <source>
        <dbReference type="SAM" id="Coils"/>
    </source>
</evidence>
<dbReference type="PANTHER" id="PTHR43662">
    <property type="match status" value="1"/>
</dbReference>
<proteinExistence type="predicted"/>
<accession>A0ABU2LL09</accession>
<evidence type="ECO:0000313" key="4">
    <source>
        <dbReference type="EMBL" id="MDT0318269.1"/>
    </source>
</evidence>
<evidence type="ECO:0000259" key="3">
    <source>
        <dbReference type="Pfam" id="PF09362"/>
    </source>
</evidence>
<feature type="domain" description="DUF1996" evidence="3">
    <location>
        <begin position="341"/>
        <end position="593"/>
    </location>
</feature>
<feature type="region of interest" description="Disordered" evidence="2">
    <location>
        <begin position="258"/>
        <end position="330"/>
    </location>
</feature>
<dbReference type="Proteomes" id="UP001183420">
    <property type="component" value="Unassembled WGS sequence"/>
</dbReference>
<evidence type="ECO:0000256" key="2">
    <source>
        <dbReference type="SAM" id="MobiDB-lite"/>
    </source>
</evidence>
<dbReference type="Pfam" id="PF09362">
    <property type="entry name" value="DUF1996"/>
    <property type="match status" value="1"/>
</dbReference>
<protein>
    <submittedName>
        <fullName evidence="4">DUF1996 domain-containing protein</fullName>
    </submittedName>
</protein>
<feature type="region of interest" description="Disordered" evidence="2">
    <location>
        <begin position="147"/>
        <end position="168"/>
    </location>
</feature>
<feature type="coiled-coil region" evidence="1">
    <location>
        <begin position="183"/>
        <end position="210"/>
    </location>
</feature>
<gene>
    <name evidence="4" type="ORF">RNC47_07975</name>
</gene>
<sequence length="615" mass="63825">MALVTALVVGGGGAVVIAQQASAGWGRGGDGQSQGWSRGHQAAWRPGGTIQCPDVGQNMEELPDDARTDVGQLLADLDQQVADAYGQIPTNEAEVAEAEPADSRQVLDELESQREETIEGIVQATGVDGGQAERLRRMSPCQVMPPANPVDTAPPPADGGSGGGGGSVECPEVQVSDVPAAAQAEVDRELANLQRQIEEANARLVSSAGEGGPNFVDNAILGPLQGKRTAALDRIRIAIERQGGTAPAGLQDLAACEVGEGGNEPVDTPPDEGEAPGDGGGEEQAPPPVSGGPFPEDFVDITTVTPNVTPPPANNGAGSTGTFSVDCGTNEEGQFNSDNVIVAPGVSNGAHHLHDYIGNIGVDAFSTDESMAAADTTCTNGDQSTYYWPVLRVLDEDGDGTIDAAGGHNGDHNGGGAGEDAGQIGRDDVPPIDDELDNAHNSGRVLEPVEVSLTFQGNPTSPVVDMPRFLRIITGDAKTLTNGTANANASWSCTGFEDSVQLTDKYPLCPEGSDLVRTFDFQSCWDGVNADSANHRTHVAFAQADGSCQEGFQAIPQLVQRIVYDVPQGPVFAVDSFPEQLHNPSTDHGDFINVMNEQLMAEAVACINEGRECGP</sequence>
<reference evidence="5" key="1">
    <citation type="submission" date="2023-07" db="EMBL/GenBank/DDBJ databases">
        <title>30 novel species of actinomycetes from the DSMZ collection.</title>
        <authorList>
            <person name="Nouioui I."/>
        </authorList>
    </citation>
    <scope>NUCLEOTIDE SEQUENCE [LARGE SCALE GENOMIC DNA]</scope>
    <source>
        <strain evidence="5">DSM 44918</strain>
    </source>
</reference>
<keyword evidence="1" id="KW-0175">Coiled coil</keyword>
<name>A0ABU2LL09_9ACTN</name>
<dbReference type="PANTHER" id="PTHR43662:SF3">
    <property type="entry name" value="DOMAIN PROTEIN, PUTATIVE (AFU_ORTHOLOGUE AFUA_6G11970)-RELATED"/>
    <property type="match status" value="1"/>
</dbReference>
<dbReference type="EMBL" id="JAVREM010000005">
    <property type="protein sequence ID" value="MDT0318269.1"/>
    <property type="molecule type" value="Genomic_DNA"/>
</dbReference>
<feature type="compositionally biased region" description="Pro residues" evidence="2">
    <location>
        <begin position="147"/>
        <end position="157"/>
    </location>
</feature>
<evidence type="ECO:0000313" key="5">
    <source>
        <dbReference type="Proteomes" id="UP001183420"/>
    </source>
</evidence>
<dbReference type="InterPro" id="IPR018535">
    <property type="entry name" value="DUF1996"/>
</dbReference>